<dbReference type="AlphaFoldDB" id="T0YUT5"/>
<feature type="non-terminal residue" evidence="2">
    <location>
        <position position="1"/>
    </location>
</feature>
<organism evidence="2">
    <name type="scientific">mine drainage metagenome</name>
    <dbReference type="NCBI Taxonomy" id="410659"/>
    <lineage>
        <taxon>unclassified sequences</taxon>
        <taxon>metagenomes</taxon>
        <taxon>ecological metagenomes</taxon>
    </lineage>
</organism>
<feature type="transmembrane region" description="Helical" evidence="1">
    <location>
        <begin position="55"/>
        <end position="73"/>
    </location>
</feature>
<reference evidence="2" key="2">
    <citation type="journal article" date="2014" name="ISME J.">
        <title>Microbial stratification in low pH oxic and suboxic macroscopic growths along an acid mine drainage.</title>
        <authorList>
            <person name="Mendez-Garcia C."/>
            <person name="Mesa V."/>
            <person name="Sprenger R.R."/>
            <person name="Richter M."/>
            <person name="Diez M.S."/>
            <person name="Solano J."/>
            <person name="Bargiela R."/>
            <person name="Golyshina O.V."/>
            <person name="Manteca A."/>
            <person name="Ramos J.L."/>
            <person name="Gallego J.R."/>
            <person name="Llorente I."/>
            <person name="Martins Dos Santos V.A."/>
            <person name="Jensen O.N."/>
            <person name="Pelaez A.I."/>
            <person name="Sanchez J."/>
            <person name="Ferrer M."/>
        </authorList>
    </citation>
    <scope>NUCLEOTIDE SEQUENCE</scope>
</reference>
<name>T0YUT5_9ZZZZ</name>
<reference evidence="2" key="1">
    <citation type="submission" date="2013-08" db="EMBL/GenBank/DDBJ databases">
        <authorList>
            <person name="Mendez C."/>
            <person name="Richter M."/>
            <person name="Ferrer M."/>
            <person name="Sanchez J."/>
        </authorList>
    </citation>
    <scope>NUCLEOTIDE SEQUENCE</scope>
</reference>
<gene>
    <name evidence="2" type="ORF">B1B_16402</name>
</gene>
<sequence>GAFFLAVGVCAHALDEVNGRPLRTTIPRSHLIAAALVGLGGAVTLGIVGTFVVSPYLGIFIVVGVVIAVGYNLEFFGGYLHTPVVLILGWGAFPILTANFAQHDALSIASLVAVLFGALITKIQQVLSTPARDLRRRVDSMEDVLVRFDGTSSPLTKASLLQPLEQGLKVLCWSGVAIAL</sequence>
<evidence type="ECO:0000256" key="1">
    <source>
        <dbReference type="SAM" id="Phobius"/>
    </source>
</evidence>
<proteinExistence type="predicted"/>
<comment type="caution">
    <text evidence="2">The sequence shown here is derived from an EMBL/GenBank/DDBJ whole genome shotgun (WGS) entry which is preliminary data.</text>
</comment>
<feature type="transmembrane region" description="Helical" evidence="1">
    <location>
        <begin position="106"/>
        <end position="127"/>
    </location>
</feature>
<keyword evidence="1" id="KW-0472">Membrane</keyword>
<feature type="transmembrane region" description="Helical" evidence="1">
    <location>
        <begin position="80"/>
        <end position="100"/>
    </location>
</feature>
<protein>
    <submittedName>
        <fullName evidence="2">Uncharacterized protein</fullName>
    </submittedName>
</protein>
<evidence type="ECO:0000313" key="2">
    <source>
        <dbReference type="EMBL" id="EQD36773.1"/>
    </source>
</evidence>
<keyword evidence="1" id="KW-0812">Transmembrane</keyword>
<feature type="transmembrane region" description="Helical" evidence="1">
    <location>
        <begin position="30"/>
        <end position="49"/>
    </location>
</feature>
<feature type="non-terminal residue" evidence="2">
    <location>
        <position position="180"/>
    </location>
</feature>
<dbReference type="EMBL" id="AUZY01010907">
    <property type="protein sequence ID" value="EQD36773.1"/>
    <property type="molecule type" value="Genomic_DNA"/>
</dbReference>
<keyword evidence="1" id="KW-1133">Transmembrane helix</keyword>
<accession>T0YUT5</accession>